<dbReference type="InterPro" id="IPR025297">
    <property type="entry name" value="DUF4159"/>
</dbReference>
<dbReference type="PANTHER" id="PTHR37464:SF1">
    <property type="entry name" value="BLL2463 PROTEIN"/>
    <property type="match status" value="1"/>
</dbReference>
<dbReference type="PANTHER" id="PTHR37464">
    <property type="entry name" value="BLL2463 PROTEIN"/>
    <property type="match status" value="1"/>
</dbReference>
<protein>
    <submittedName>
        <fullName evidence="4">DUF4159 domain-containing protein</fullName>
    </submittedName>
</protein>
<dbReference type="CDD" id="cd03143">
    <property type="entry name" value="A4_beta-galactosidase_middle_domain"/>
    <property type="match status" value="1"/>
</dbReference>
<gene>
    <name evidence="4" type="ORF">H2509_01135</name>
</gene>
<dbReference type="NCBIfam" id="TIGR02226">
    <property type="entry name" value="two_anch"/>
    <property type="match status" value="1"/>
</dbReference>
<proteinExistence type="predicted"/>
<dbReference type="Proteomes" id="UP000541109">
    <property type="component" value="Unassembled WGS sequence"/>
</dbReference>
<dbReference type="AlphaFoldDB" id="A0A839A872"/>
<evidence type="ECO:0000313" key="4">
    <source>
        <dbReference type="EMBL" id="MBA5775723.1"/>
    </source>
</evidence>
<feature type="transmembrane region" description="Helical" evidence="1">
    <location>
        <begin position="665"/>
        <end position="684"/>
    </location>
</feature>
<dbReference type="InterPro" id="IPR024163">
    <property type="entry name" value="Aerotolerance_reg_N"/>
</dbReference>
<keyword evidence="1" id="KW-1133">Transmembrane helix</keyword>
<sequence length="943" mass="101518">MSFFPIGFTAPFVLSALLLLPVIWWLLRLTPPRPRQVAFPPTRLLFDIEKREETPEKSPWWLTLLRLLLAAALIVALAGPIWRPAADTMPGKGPLWLFVDNGWSSAKGWQNMQALAEELLDTAGQRGATVLFAATADGASQPLIPQSAAEARDRLRALEPRAWPTHRATLTTALRKAATEEQPGAVVWLTDNLSDAGSDAFLRDLDAMSGDAGVSVYEGLDIPLALAGARNNADALTVAVLRRDGGAERSATIRALDLKGRVLAETEARLEAAATNAEARFDLPVELRNDVAKLEVAGEESAGSVQLLDDRWQRRSIGLVSGASVDQAQPLLSPLYYLQRALSPFAELRVPRDADLARAVPDLIEQGVSVLILADVGRLPDNVADRLARWVDDGGMLVRFAGPRMAGGADDLTPTRLRAGDRSLGGSLSWEEPQPLAAFSENSPFAGLEIPGDVTVTRQVLAEPSADLPDRSWALLSDGTPLVTASLRGRGRLVLFHVTADTSWSNLPLSGSFVEMLRRIIAIADASRQTGEGQGTSNSSVEQERTMLPPLRTMDGYGHFSTPGADALPIAADAFDEVEASRTHPAGIYGSEDAFRALNVFRDGDALRPLDLGPLAAKAQRLAYPTAGPTELAPVLLMMALALLLADAIAMIMLRGDLERIRHGIPLRSGIVILMAAPLILALSGEGRAQDTSSDLFALNATLDTRLAYVVTGDPEVDGTSQAGLLGLSRYLMQRTALEPEAPVGVDITQDELSFFPLLYWPITTTMPVPSDDTMARIDAYMRNGGTILFDTRDQLSAGLQPFGTTENGARLRAILEDLDIPPLEPVPIDHVLTKAFYLLDQFPGRYSGSPLWVEAIEPQANEGSRPVVAGDGVSTIMITGNDFAGAWATTETGTFLFATVPSDPAQREYAYRSGVNIVMYALTGNYKADQVHIPALLERLGQ</sequence>
<dbReference type="InterPro" id="IPR029062">
    <property type="entry name" value="Class_I_gatase-like"/>
</dbReference>
<name>A0A839A872_9HYPH</name>
<feature type="domain" description="Aerotolerance regulator N-terminal" evidence="2">
    <location>
        <begin position="6"/>
        <end position="80"/>
    </location>
</feature>
<dbReference type="Gene3D" id="3.40.50.12140">
    <property type="entry name" value="Domain of unknown function DUF4159"/>
    <property type="match status" value="1"/>
</dbReference>
<comment type="caution">
    <text evidence="4">The sequence shown here is derived from an EMBL/GenBank/DDBJ whole genome shotgun (WGS) entry which is preliminary data.</text>
</comment>
<evidence type="ECO:0000259" key="3">
    <source>
        <dbReference type="Pfam" id="PF13709"/>
    </source>
</evidence>
<dbReference type="RefSeq" id="WP_182161455.1">
    <property type="nucleotide sequence ID" value="NZ_JACFXV010000029.1"/>
</dbReference>
<keyword evidence="1" id="KW-0812">Transmembrane</keyword>
<dbReference type="Pfam" id="PF07584">
    <property type="entry name" value="BatA"/>
    <property type="match status" value="1"/>
</dbReference>
<dbReference type="SUPFAM" id="SSF52317">
    <property type="entry name" value="Class I glutamine amidotransferase-like"/>
    <property type="match status" value="1"/>
</dbReference>
<evidence type="ECO:0000256" key="1">
    <source>
        <dbReference type="SAM" id="Phobius"/>
    </source>
</evidence>
<organism evidence="4 5">
    <name type="scientific">Stappia albiluteola</name>
    <dbReference type="NCBI Taxonomy" id="2758565"/>
    <lineage>
        <taxon>Bacteria</taxon>
        <taxon>Pseudomonadati</taxon>
        <taxon>Pseudomonadota</taxon>
        <taxon>Alphaproteobacteria</taxon>
        <taxon>Hyphomicrobiales</taxon>
        <taxon>Stappiaceae</taxon>
        <taxon>Stappia</taxon>
    </lineage>
</organism>
<keyword evidence="1" id="KW-0472">Membrane</keyword>
<dbReference type="InterPro" id="IPR011933">
    <property type="entry name" value="Double_TM_dom"/>
</dbReference>
<evidence type="ECO:0000313" key="5">
    <source>
        <dbReference type="Proteomes" id="UP000541109"/>
    </source>
</evidence>
<evidence type="ECO:0000259" key="2">
    <source>
        <dbReference type="Pfam" id="PF07584"/>
    </source>
</evidence>
<dbReference type="Pfam" id="PF13709">
    <property type="entry name" value="DUF4159"/>
    <property type="match status" value="1"/>
</dbReference>
<feature type="transmembrane region" description="Helical" evidence="1">
    <location>
        <begin position="60"/>
        <end position="82"/>
    </location>
</feature>
<feature type="transmembrane region" description="Helical" evidence="1">
    <location>
        <begin position="632"/>
        <end position="653"/>
    </location>
</feature>
<keyword evidence="5" id="KW-1185">Reference proteome</keyword>
<reference evidence="4 5" key="1">
    <citation type="submission" date="2020-07" db="EMBL/GenBank/DDBJ databases">
        <title>Stappia sp., F7233, whole genome shotgun sequencing project.</title>
        <authorList>
            <person name="Jiang S."/>
            <person name="Liu Z.W."/>
            <person name="Du Z.J."/>
        </authorList>
    </citation>
    <scope>NUCLEOTIDE SEQUENCE [LARGE SCALE GENOMIC DNA]</scope>
    <source>
        <strain evidence="4 5">F7233</strain>
    </source>
</reference>
<dbReference type="Gene3D" id="3.40.50.880">
    <property type="match status" value="1"/>
</dbReference>
<dbReference type="EMBL" id="JACFXV010000029">
    <property type="protein sequence ID" value="MBA5775723.1"/>
    <property type="molecule type" value="Genomic_DNA"/>
</dbReference>
<feature type="transmembrane region" description="Helical" evidence="1">
    <location>
        <begin position="6"/>
        <end position="27"/>
    </location>
</feature>
<feature type="domain" description="DUF4159" evidence="3">
    <location>
        <begin position="706"/>
        <end position="923"/>
    </location>
</feature>
<accession>A0A839A872</accession>